<feature type="domain" description="MYND-type" evidence="6">
    <location>
        <begin position="58"/>
        <end position="101"/>
    </location>
</feature>
<keyword evidence="2 4" id="KW-0863">Zinc-finger</keyword>
<protein>
    <recommendedName>
        <fullName evidence="6">MYND-type domain-containing protein</fullName>
    </recommendedName>
</protein>
<evidence type="ECO:0000256" key="3">
    <source>
        <dbReference type="ARBA" id="ARBA00022833"/>
    </source>
</evidence>
<dbReference type="SUPFAM" id="SSF144232">
    <property type="entry name" value="HIT/MYND zinc finger-like"/>
    <property type="match status" value="1"/>
</dbReference>
<proteinExistence type="predicted"/>
<dbReference type="EMBL" id="BRYB01000851">
    <property type="protein sequence ID" value="GMI38996.1"/>
    <property type="molecule type" value="Genomic_DNA"/>
</dbReference>
<dbReference type="PROSITE" id="PS01360">
    <property type="entry name" value="ZF_MYND_1"/>
    <property type="match status" value="1"/>
</dbReference>
<keyword evidence="8" id="KW-1185">Reference proteome</keyword>
<organism evidence="7 8">
    <name type="scientific">Tetraparma gracilis</name>
    <dbReference type="NCBI Taxonomy" id="2962635"/>
    <lineage>
        <taxon>Eukaryota</taxon>
        <taxon>Sar</taxon>
        <taxon>Stramenopiles</taxon>
        <taxon>Ochrophyta</taxon>
        <taxon>Bolidophyceae</taxon>
        <taxon>Parmales</taxon>
        <taxon>Triparmaceae</taxon>
        <taxon>Tetraparma</taxon>
    </lineage>
</organism>
<evidence type="ECO:0000313" key="8">
    <source>
        <dbReference type="Proteomes" id="UP001165060"/>
    </source>
</evidence>
<dbReference type="Proteomes" id="UP001165060">
    <property type="component" value="Unassembled WGS sequence"/>
</dbReference>
<dbReference type="Pfam" id="PF01753">
    <property type="entry name" value="zf-MYND"/>
    <property type="match status" value="1"/>
</dbReference>
<keyword evidence="3" id="KW-0862">Zinc</keyword>
<gene>
    <name evidence="7" type="ORF">TeGR_g11100</name>
</gene>
<evidence type="ECO:0000256" key="1">
    <source>
        <dbReference type="ARBA" id="ARBA00022723"/>
    </source>
</evidence>
<dbReference type="PROSITE" id="PS50865">
    <property type="entry name" value="ZF_MYND_2"/>
    <property type="match status" value="1"/>
</dbReference>
<evidence type="ECO:0000313" key="7">
    <source>
        <dbReference type="EMBL" id="GMI38996.1"/>
    </source>
</evidence>
<keyword evidence="1" id="KW-0479">Metal-binding</keyword>
<evidence type="ECO:0000259" key="6">
    <source>
        <dbReference type="PROSITE" id="PS50865"/>
    </source>
</evidence>
<name>A0ABQ6N3Y1_9STRA</name>
<sequence>MMIKLQYQLKDCFEEVQTALEGLGSIVHLESKPEAKVSAASNGTNYKGQNITPTRIACGACKKDDLDSEGGVMLKMCACKTVYYCSPECQKRSWKSHKDACKAARAERAAAATKVAFEGEDADPWAVVADALGTTEEEEKEEGRRKGGRRQAPQG</sequence>
<accession>A0ABQ6N3Y1</accession>
<dbReference type="Gene3D" id="6.10.140.2220">
    <property type="match status" value="1"/>
</dbReference>
<reference evidence="7 8" key="1">
    <citation type="journal article" date="2023" name="Commun. Biol.">
        <title>Genome analysis of Parmales, the sister group of diatoms, reveals the evolutionary specialization of diatoms from phago-mixotrophs to photoautotrophs.</title>
        <authorList>
            <person name="Ban H."/>
            <person name="Sato S."/>
            <person name="Yoshikawa S."/>
            <person name="Yamada K."/>
            <person name="Nakamura Y."/>
            <person name="Ichinomiya M."/>
            <person name="Sato N."/>
            <person name="Blanc-Mathieu R."/>
            <person name="Endo H."/>
            <person name="Kuwata A."/>
            <person name="Ogata H."/>
        </authorList>
    </citation>
    <scope>NUCLEOTIDE SEQUENCE [LARGE SCALE GENOMIC DNA]</scope>
</reference>
<evidence type="ECO:0000256" key="2">
    <source>
        <dbReference type="ARBA" id="ARBA00022771"/>
    </source>
</evidence>
<dbReference type="InterPro" id="IPR002893">
    <property type="entry name" value="Znf_MYND"/>
</dbReference>
<evidence type="ECO:0000256" key="5">
    <source>
        <dbReference type="SAM" id="MobiDB-lite"/>
    </source>
</evidence>
<evidence type="ECO:0000256" key="4">
    <source>
        <dbReference type="PROSITE-ProRule" id="PRU00134"/>
    </source>
</evidence>
<comment type="caution">
    <text evidence="7">The sequence shown here is derived from an EMBL/GenBank/DDBJ whole genome shotgun (WGS) entry which is preliminary data.</text>
</comment>
<feature type="region of interest" description="Disordered" evidence="5">
    <location>
        <begin position="131"/>
        <end position="155"/>
    </location>
</feature>